<dbReference type="Gene3D" id="6.10.340.10">
    <property type="match status" value="1"/>
</dbReference>
<evidence type="ECO:0000256" key="1">
    <source>
        <dbReference type="ARBA" id="ARBA00004370"/>
    </source>
</evidence>
<dbReference type="SMART" id="SM00304">
    <property type="entry name" value="HAMP"/>
    <property type="match status" value="1"/>
</dbReference>
<evidence type="ECO:0000256" key="4">
    <source>
        <dbReference type="PROSITE-ProRule" id="PRU00284"/>
    </source>
</evidence>
<dbReference type="GO" id="GO:0007165">
    <property type="term" value="P:signal transduction"/>
    <property type="evidence" value="ECO:0007669"/>
    <property type="project" value="UniProtKB-KW"/>
</dbReference>
<dbReference type="Pfam" id="PF00672">
    <property type="entry name" value="HAMP"/>
    <property type="match status" value="1"/>
</dbReference>
<evidence type="ECO:0000256" key="5">
    <source>
        <dbReference type="SAM" id="Coils"/>
    </source>
</evidence>
<comment type="subcellular location">
    <subcellularLocation>
        <location evidence="1">Membrane</location>
    </subcellularLocation>
</comment>
<keyword evidence="10" id="KW-1185">Reference proteome</keyword>
<evidence type="ECO:0000259" key="8">
    <source>
        <dbReference type="PROSITE" id="PS50885"/>
    </source>
</evidence>
<dbReference type="CDD" id="cd06225">
    <property type="entry name" value="HAMP"/>
    <property type="match status" value="1"/>
</dbReference>
<gene>
    <name evidence="9" type="ORF">HC757_05430</name>
</gene>
<dbReference type="SMART" id="SM00283">
    <property type="entry name" value="MA"/>
    <property type="match status" value="1"/>
</dbReference>
<evidence type="ECO:0000259" key="7">
    <source>
        <dbReference type="PROSITE" id="PS50111"/>
    </source>
</evidence>
<organism evidence="9 10">
    <name type="scientific">Shewanella salipaludis</name>
    <dbReference type="NCBI Taxonomy" id="2723052"/>
    <lineage>
        <taxon>Bacteria</taxon>
        <taxon>Pseudomonadati</taxon>
        <taxon>Pseudomonadota</taxon>
        <taxon>Gammaproteobacteria</taxon>
        <taxon>Alteromonadales</taxon>
        <taxon>Shewanellaceae</taxon>
        <taxon>Shewanella</taxon>
    </lineage>
</organism>
<dbReference type="GO" id="GO:0006935">
    <property type="term" value="P:chemotaxis"/>
    <property type="evidence" value="ECO:0007669"/>
    <property type="project" value="UniProtKB-ARBA"/>
</dbReference>
<dbReference type="RefSeq" id="WP_169563349.1">
    <property type="nucleotide sequence ID" value="NZ_JAAXYH010000002.1"/>
</dbReference>
<keyword evidence="6" id="KW-0812">Transmembrane</keyword>
<feature type="domain" description="Methyl-accepting transducer" evidence="7">
    <location>
        <begin position="403"/>
        <end position="639"/>
    </location>
</feature>
<comment type="similarity">
    <text evidence="3">Belongs to the methyl-accepting chemotaxis (MCP) protein family.</text>
</comment>
<feature type="transmembrane region" description="Helical" evidence="6">
    <location>
        <begin position="325"/>
        <end position="343"/>
    </location>
</feature>
<sequence>MLQLTIKQKVTLGFGTIGALLIAGSSFFYQSLTRIHTANANIETLAVPVQKQSNALQLKLLQMSKLETLAFAQTGTAIITQSQGQFDTLNRVYNQATRELAQRVSDQPEMQARLTRAANHYQAYFRLSQAMYQAKLAREQALGQYQRELEQFEEARTRASNAMIDLETIAAPNEPQLLEEVIGTGTRIDDMLYTLGNSIKDLARSASLEELATHQQDVGFLLSNITTNFNYLKQQAAPLDSQALLDNFAAGFSLVMAQLAEPGKLYLARQQMLNQQLLAQKNYRDADAAFAANYAELDALVALADQRFSRLQGVANEEIGAAQTLAIVLALVFIFMAGFISFFTSKAMLGPLAAVNKALARIASGDLSRRLPQRSKDEFGLLIDSINTLSDDLTQLLTAIRRDALSLDDSAERSGQQGQRIATSANAQIGRVDKAKHLAERIFVSSGTVNEQASQSALQIQKASERGQEVRHIAASNRSRIEQLSQGLGASVEIMSRLSRHSDNIGSILVTISGIAEQTNLLALNAAIEAARAGEHGRGFAVVADEVRSLASRTQASTAEIHTMIAALQQETAAAVKAISQGQDQADECVSQSQTLHGAIAQIEAALASIEDMSLCITQAAAEQLEQSRHIESSMTEAAVAANTNAAEAGDMARRSDEVTQLAHSLSDSVQRFTL</sequence>
<evidence type="ECO:0000313" key="10">
    <source>
        <dbReference type="Proteomes" id="UP000737113"/>
    </source>
</evidence>
<feature type="domain" description="HAMP" evidence="8">
    <location>
        <begin position="346"/>
        <end position="398"/>
    </location>
</feature>
<evidence type="ECO:0000313" key="9">
    <source>
        <dbReference type="EMBL" id="NMH64608.1"/>
    </source>
</evidence>
<dbReference type="Proteomes" id="UP000737113">
    <property type="component" value="Unassembled WGS sequence"/>
</dbReference>
<reference evidence="9" key="1">
    <citation type="submission" date="2020-04" db="EMBL/GenBank/DDBJ databases">
        <title>Description of Shewanella salipaludis sp. nov., isolated from a salt marsh.</title>
        <authorList>
            <person name="Park S."/>
            <person name="Yoon J.-H."/>
        </authorList>
    </citation>
    <scope>NUCLEOTIDE SEQUENCE</scope>
    <source>
        <strain evidence="9">SHSM-M6</strain>
    </source>
</reference>
<dbReference type="InterPro" id="IPR004089">
    <property type="entry name" value="MCPsignal_dom"/>
</dbReference>
<keyword evidence="5" id="KW-0175">Coiled coil</keyword>
<dbReference type="InterPro" id="IPR003660">
    <property type="entry name" value="HAMP_dom"/>
</dbReference>
<protein>
    <submittedName>
        <fullName evidence="9">Methyl-accepting chemotaxis protein</fullName>
    </submittedName>
</protein>
<feature type="coiled-coil region" evidence="5">
    <location>
        <begin position="135"/>
        <end position="162"/>
    </location>
</feature>
<dbReference type="PROSITE" id="PS50885">
    <property type="entry name" value="HAMP"/>
    <property type="match status" value="1"/>
</dbReference>
<feature type="transmembrane region" description="Helical" evidence="6">
    <location>
        <begin position="12"/>
        <end position="29"/>
    </location>
</feature>
<proteinExistence type="inferred from homology"/>
<dbReference type="Gene3D" id="1.10.287.950">
    <property type="entry name" value="Methyl-accepting chemotaxis protein"/>
    <property type="match status" value="1"/>
</dbReference>
<comment type="caution">
    <text evidence="9">The sequence shown here is derived from an EMBL/GenBank/DDBJ whole genome shotgun (WGS) entry which is preliminary data.</text>
</comment>
<name>A0A972FR27_9GAMM</name>
<evidence type="ECO:0000256" key="6">
    <source>
        <dbReference type="SAM" id="Phobius"/>
    </source>
</evidence>
<dbReference type="EMBL" id="JAAXYH010000002">
    <property type="protein sequence ID" value="NMH64608.1"/>
    <property type="molecule type" value="Genomic_DNA"/>
</dbReference>
<dbReference type="PROSITE" id="PS50111">
    <property type="entry name" value="CHEMOTAXIS_TRANSDUC_2"/>
    <property type="match status" value="1"/>
</dbReference>
<evidence type="ECO:0000256" key="2">
    <source>
        <dbReference type="ARBA" id="ARBA00023224"/>
    </source>
</evidence>
<keyword evidence="6" id="KW-0472">Membrane</keyword>
<keyword evidence="2 4" id="KW-0807">Transducer</keyword>
<evidence type="ECO:0000256" key="3">
    <source>
        <dbReference type="ARBA" id="ARBA00029447"/>
    </source>
</evidence>
<dbReference type="AlphaFoldDB" id="A0A972FR27"/>
<accession>A0A972FR27</accession>
<dbReference type="SUPFAM" id="SSF58104">
    <property type="entry name" value="Methyl-accepting chemotaxis protein (MCP) signaling domain"/>
    <property type="match status" value="1"/>
</dbReference>
<dbReference type="GO" id="GO:0016020">
    <property type="term" value="C:membrane"/>
    <property type="evidence" value="ECO:0007669"/>
    <property type="project" value="UniProtKB-SubCell"/>
</dbReference>
<dbReference type="Pfam" id="PF00015">
    <property type="entry name" value="MCPsignal"/>
    <property type="match status" value="1"/>
</dbReference>
<dbReference type="PANTHER" id="PTHR32089">
    <property type="entry name" value="METHYL-ACCEPTING CHEMOTAXIS PROTEIN MCPB"/>
    <property type="match status" value="1"/>
</dbReference>
<dbReference type="FunFam" id="1.10.287.950:FF:000001">
    <property type="entry name" value="Methyl-accepting chemotaxis sensory transducer"/>
    <property type="match status" value="1"/>
</dbReference>
<keyword evidence="6" id="KW-1133">Transmembrane helix</keyword>
<dbReference type="PANTHER" id="PTHR32089:SF70">
    <property type="entry name" value="ENERGY TAXIS MODULATING METHYL ACCEPTING SENSORY TRANSDUCER"/>
    <property type="match status" value="1"/>
</dbReference>